<dbReference type="EMBL" id="LCFK01000060">
    <property type="protein sequence ID" value="KKS91772.1"/>
    <property type="molecule type" value="Genomic_DNA"/>
</dbReference>
<protein>
    <submittedName>
        <fullName evidence="2">Uncharacterized protein</fullName>
    </submittedName>
</protein>
<dbReference type="Proteomes" id="UP000033980">
    <property type="component" value="Unassembled WGS sequence"/>
</dbReference>
<gene>
    <name evidence="2" type="ORF">UV68_C0060G0004</name>
</gene>
<comment type="caution">
    <text evidence="2">The sequence shown here is derived from an EMBL/GenBank/DDBJ whole genome shotgun (WGS) entry which is preliminary data.</text>
</comment>
<proteinExistence type="predicted"/>
<keyword evidence="1" id="KW-1133">Transmembrane helix</keyword>
<organism evidence="2 3">
    <name type="scientific">Candidatus Collierbacteria bacterium GW2011_GWC2_43_12</name>
    <dbReference type="NCBI Taxonomy" id="1618390"/>
    <lineage>
        <taxon>Bacteria</taxon>
        <taxon>Candidatus Collieribacteriota</taxon>
    </lineage>
</organism>
<name>A0A0G1D267_9BACT</name>
<reference evidence="2 3" key="1">
    <citation type="journal article" date="2015" name="Nature">
        <title>rRNA introns, odd ribosomes, and small enigmatic genomes across a large radiation of phyla.</title>
        <authorList>
            <person name="Brown C.T."/>
            <person name="Hug L.A."/>
            <person name="Thomas B.C."/>
            <person name="Sharon I."/>
            <person name="Castelle C.J."/>
            <person name="Singh A."/>
            <person name="Wilkins M.J."/>
            <person name="Williams K.H."/>
            <person name="Banfield J.F."/>
        </authorList>
    </citation>
    <scope>NUCLEOTIDE SEQUENCE [LARGE SCALE GENOMIC DNA]</scope>
</reference>
<evidence type="ECO:0000313" key="2">
    <source>
        <dbReference type="EMBL" id="KKS91772.1"/>
    </source>
</evidence>
<keyword evidence="1" id="KW-0472">Membrane</keyword>
<sequence>MHHFLLYFFTMTSLLALAFALDALYDWRPFSIFTACLTVVTSIMWGFAGIWPACIFFAVISVIMIVKIIVMSRK</sequence>
<feature type="transmembrane region" description="Helical" evidence="1">
    <location>
        <begin position="44"/>
        <end position="70"/>
    </location>
</feature>
<dbReference type="AlphaFoldDB" id="A0A0G1D267"/>
<keyword evidence="1" id="KW-0812">Transmembrane</keyword>
<evidence type="ECO:0000313" key="3">
    <source>
        <dbReference type="Proteomes" id="UP000033980"/>
    </source>
</evidence>
<evidence type="ECO:0000256" key="1">
    <source>
        <dbReference type="SAM" id="Phobius"/>
    </source>
</evidence>
<accession>A0A0G1D267</accession>